<feature type="region of interest" description="Disordered" evidence="1">
    <location>
        <begin position="1"/>
        <end position="77"/>
    </location>
</feature>
<feature type="compositionally biased region" description="Basic and acidic residues" evidence="1">
    <location>
        <begin position="1"/>
        <end position="12"/>
    </location>
</feature>
<evidence type="ECO:0000313" key="2">
    <source>
        <dbReference type="EMBL" id="MCI61193.1"/>
    </source>
</evidence>
<sequence length="77" mass="8493">LTSAERNVEKTPEPGIARRTSRAGKNVTPATTLSKKNTGKKPMYGPPRTNSKNVPASEQKKRSLKRKNPLPVIQNLK</sequence>
<name>A0A392TJ89_9FABA</name>
<feature type="non-terminal residue" evidence="2">
    <location>
        <position position="1"/>
    </location>
</feature>
<evidence type="ECO:0000313" key="3">
    <source>
        <dbReference type="Proteomes" id="UP000265520"/>
    </source>
</evidence>
<proteinExistence type="predicted"/>
<dbReference type="EMBL" id="LXQA010595164">
    <property type="protein sequence ID" value="MCI61193.1"/>
    <property type="molecule type" value="Genomic_DNA"/>
</dbReference>
<evidence type="ECO:0000256" key="1">
    <source>
        <dbReference type="SAM" id="MobiDB-lite"/>
    </source>
</evidence>
<organism evidence="2 3">
    <name type="scientific">Trifolium medium</name>
    <dbReference type="NCBI Taxonomy" id="97028"/>
    <lineage>
        <taxon>Eukaryota</taxon>
        <taxon>Viridiplantae</taxon>
        <taxon>Streptophyta</taxon>
        <taxon>Embryophyta</taxon>
        <taxon>Tracheophyta</taxon>
        <taxon>Spermatophyta</taxon>
        <taxon>Magnoliopsida</taxon>
        <taxon>eudicotyledons</taxon>
        <taxon>Gunneridae</taxon>
        <taxon>Pentapetalae</taxon>
        <taxon>rosids</taxon>
        <taxon>fabids</taxon>
        <taxon>Fabales</taxon>
        <taxon>Fabaceae</taxon>
        <taxon>Papilionoideae</taxon>
        <taxon>50 kb inversion clade</taxon>
        <taxon>NPAAA clade</taxon>
        <taxon>Hologalegina</taxon>
        <taxon>IRL clade</taxon>
        <taxon>Trifolieae</taxon>
        <taxon>Trifolium</taxon>
    </lineage>
</organism>
<keyword evidence="3" id="KW-1185">Reference proteome</keyword>
<comment type="caution">
    <text evidence="2">The sequence shown here is derived from an EMBL/GenBank/DDBJ whole genome shotgun (WGS) entry which is preliminary data.</text>
</comment>
<dbReference type="Proteomes" id="UP000265520">
    <property type="component" value="Unassembled WGS sequence"/>
</dbReference>
<reference evidence="2 3" key="1">
    <citation type="journal article" date="2018" name="Front. Plant Sci.">
        <title>Red Clover (Trifolium pratense) and Zigzag Clover (T. medium) - A Picture of Genomic Similarities and Differences.</title>
        <authorList>
            <person name="Dluhosova J."/>
            <person name="Istvanek J."/>
            <person name="Nedelnik J."/>
            <person name="Repkova J."/>
        </authorList>
    </citation>
    <scope>NUCLEOTIDE SEQUENCE [LARGE SCALE GENOMIC DNA]</scope>
    <source>
        <strain evidence="3">cv. 10/8</strain>
        <tissue evidence="2">Leaf</tissue>
    </source>
</reference>
<dbReference type="AlphaFoldDB" id="A0A392TJ89"/>
<accession>A0A392TJ89</accession>
<protein>
    <submittedName>
        <fullName evidence="2">Uncharacterized protein</fullName>
    </submittedName>
</protein>